<name>C1FJP0_MICCC</name>
<dbReference type="Proteomes" id="UP000002009">
    <property type="component" value="Chromosome 12"/>
</dbReference>
<protein>
    <recommendedName>
        <fullName evidence="7">Ubiquitin carboxyl-terminal hydrolase</fullName>
        <ecNumber evidence="7">3.4.19.12</ecNumber>
    </recommendedName>
</protein>
<accession>C1FJP0</accession>
<keyword evidence="11" id="KW-1185">Reference proteome</keyword>
<evidence type="ECO:0000313" key="10">
    <source>
        <dbReference type="EMBL" id="ACO70634.1"/>
    </source>
</evidence>
<dbReference type="Pfam" id="PF00443">
    <property type="entry name" value="UCH"/>
    <property type="match status" value="1"/>
</dbReference>
<evidence type="ECO:0000256" key="2">
    <source>
        <dbReference type="ARBA" id="ARBA00009085"/>
    </source>
</evidence>
<dbReference type="CDD" id="cd02661">
    <property type="entry name" value="Peptidase_C19E"/>
    <property type="match status" value="1"/>
</dbReference>
<dbReference type="AlphaFoldDB" id="C1FJP0"/>
<keyword evidence="6 7" id="KW-0788">Thiol protease</keyword>
<feature type="domain" description="USP" evidence="9">
    <location>
        <begin position="63"/>
        <end position="381"/>
    </location>
</feature>
<dbReference type="InterPro" id="IPR018200">
    <property type="entry name" value="USP_CS"/>
</dbReference>
<feature type="non-terminal residue" evidence="10">
    <location>
        <position position="383"/>
    </location>
</feature>
<evidence type="ECO:0000313" key="11">
    <source>
        <dbReference type="Proteomes" id="UP000002009"/>
    </source>
</evidence>
<feature type="region of interest" description="Disordered" evidence="8">
    <location>
        <begin position="1"/>
        <end position="35"/>
    </location>
</feature>
<sequence length="383" mass="41638">MIVLDSAKGDGSPAANGDGTSARAGGKSASSPKAGSRGVVVADALYPREHIRMEWPTVRKVGSGLANLGNTCFMNAVMQCLTHTPALAAFCLDGEHRRFRPKGGNGGGGSFSAIYEMGEHVCRALAGERRVVSPSAFVKNLRSISKTFRKGRQEDAHEFARCLLDAMHEKCVEHARPKPPKNSPRAETTFVFQVFGGRLRSQVTCKTCGRKSDTFDSFMDLSLDIAKAKSVEAALKRYVAVEVLDGSNKYKCEMGGGKPHMTRATKQFTIDAAPLVLTVQLKRFEYVPFGRGKLTQFVEYPTSLDITGAMSDANPKARGVEKYSLFAVLVHAGGSMHSGHYYCYVKAATGVWYEMDDEGVSATSERTALNQKAYLLFYAREGT</sequence>
<dbReference type="FunCoup" id="C1FJP0">
    <property type="interactions" value="1368"/>
</dbReference>
<dbReference type="GO" id="GO:0016579">
    <property type="term" value="P:protein deubiquitination"/>
    <property type="evidence" value="ECO:0007669"/>
    <property type="project" value="InterPro"/>
</dbReference>
<dbReference type="PROSITE" id="PS00973">
    <property type="entry name" value="USP_2"/>
    <property type="match status" value="1"/>
</dbReference>
<dbReference type="SUPFAM" id="SSF54001">
    <property type="entry name" value="Cysteine proteinases"/>
    <property type="match status" value="1"/>
</dbReference>
<dbReference type="InParanoid" id="C1FJP0"/>
<organism evidence="10 11">
    <name type="scientific">Micromonas commoda (strain RCC299 / NOUM17 / CCMP2709)</name>
    <name type="common">Picoplanktonic green alga</name>
    <dbReference type="NCBI Taxonomy" id="296587"/>
    <lineage>
        <taxon>Eukaryota</taxon>
        <taxon>Viridiplantae</taxon>
        <taxon>Chlorophyta</taxon>
        <taxon>Mamiellophyceae</taxon>
        <taxon>Mamiellales</taxon>
        <taxon>Mamiellaceae</taxon>
        <taxon>Micromonas</taxon>
    </lineage>
</organism>
<keyword evidence="3 7" id="KW-0645">Protease</keyword>
<evidence type="ECO:0000256" key="6">
    <source>
        <dbReference type="ARBA" id="ARBA00022807"/>
    </source>
</evidence>
<dbReference type="GO" id="GO:0006508">
    <property type="term" value="P:proteolysis"/>
    <property type="evidence" value="ECO:0007669"/>
    <property type="project" value="UniProtKB-KW"/>
</dbReference>
<comment type="catalytic activity">
    <reaction evidence="1 7">
        <text>Thiol-dependent hydrolysis of ester, thioester, amide, peptide and isopeptide bonds formed by the C-terminal Gly of ubiquitin (a 76-residue protein attached to proteins as an intracellular targeting signal).</text>
        <dbReference type="EC" id="3.4.19.12"/>
    </reaction>
</comment>
<dbReference type="EMBL" id="CP001577">
    <property type="protein sequence ID" value="ACO70634.1"/>
    <property type="molecule type" value="Genomic_DNA"/>
</dbReference>
<keyword evidence="5 7" id="KW-0378">Hydrolase</keyword>
<feature type="compositionally biased region" description="Low complexity" evidence="8">
    <location>
        <begin position="21"/>
        <end position="35"/>
    </location>
</feature>
<dbReference type="InterPro" id="IPR038765">
    <property type="entry name" value="Papain-like_cys_pep_sf"/>
</dbReference>
<reference evidence="10 11" key="1">
    <citation type="journal article" date="2009" name="Science">
        <title>Green evolution and dynamic adaptations revealed by genomes of the marine picoeukaryotes Micromonas.</title>
        <authorList>
            <person name="Worden A.Z."/>
            <person name="Lee J.H."/>
            <person name="Mock T."/>
            <person name="Rouze P."/>
            <person name="Simmons M.P."/>
            <person name="Aerts A.L."/>
            <person name="Allen A.E."/>
            <person name="Cuvelier M.L."/>
            <person name="Derelle E."/>
            <person name="Everett M.V."/>
            <person name="Foulon E."/>
            <person name="Grimwood J."/>
            <person name="Gundlach H."/>
            <person name="Henrissat B."/>
            <person name="Napoli C."/>
            <person name="McDonald S.M."/>
            <person name="Parker M.S."/>
            <person name="Rombauts S."/>
            <person name="Salamov A."/>
            <person name="Von Dassow P."/>
            <person name="Badger J.H."/>
            <person name="Coutinho P.M."/>
            <person name="Demir E."/>
            <person name="Dubchak I."/>
            <person name="Gentemann C."/>
            <person name="Eikrem W."/>
            <person name="Gready J.E."/>
            <person name="John U."/>
            <person name="Lanier W."/>
            <person name="Lindquist E.A."/>
            <person name="Lucas S."/>
            <person name="Mayer K.F."/>
            <person name="Moreau H."/>
            <person name="Not F."/>
            <person name="Otillar R."/>
            <person name="Panaud O."/>
            <person name="Pangilinan J."/>
            <person name="Paulsen I."/>
            <person name="Piegu B."/>
            <person name="Poliakov A."/>
            <person name="Robbens S."/>
            <person name="Schmutz J."/>
            <person name="Toulza E."/>
            <person name="Wyss T."/>
            <person name="Zelensky A."/>
            <person name="Zhou K."/>
            <person name="Armbrust E.V."/>
            <person name="Bhattacharya D."/>
            <person name="Goodenough U.W."/>
            <person name="Van de Peer Y."/>
            <person name="Grigoriev I.V."/>
        </authorList>
    </citation>
    <scope>NUCLEOTIDE SEQUENCE [LARGE SCALE GENOMIC DNA]</scope>
    <source>
        <strain evidence="11">RCC299 / NOUM17</strain>
    </source>
</reference>
<evidence type="ECO:0000256" key="3">
    <source>
        <dbReference type="ARBA" id="ARBA00022670"/>
    </source>
</evidence>
<dbReference type="FunFam" id="3.90.70.10:FF:000119">
    <property type="entry name" value="Ubiquitin specific peptidase 36"/>
    <property type="match status" value="1"/>
</dbReference>
<dbReference type="InterPro" id="IPR050164">
    <property type="entry name" value="Peptidase_C19"/>
</dbReference>
<evidence type="ECO:0000256" key="7">
    <source>
        <dbReference type="RuleBase" id="RU366025"/>
    </source>
</evidence>
<dbReference type="GO" id="GO:0004843">
    <property type="term" value="F:cysteine-type deubiquitinase activity"/>
    <property type="evidence" value="ECO:0007669"/>
    <property type="project" value="UniProtKB-UniRule"/>
</dbReference>
<dbReference type="KEGG" id="mis:MICPUN_87287"/>
<dbReference type="PROSITE" id="PS50235">
    <property type="entry name" value="USP_3"/>
    <property type="match status" value="1"/>
</dbReference>
<evidence type="ECO:0000256" key="4">
    <source>
        <dbReference type="ARBA" id="ARBA00022786"/>
    </source>
</evidence>
<keyword evidence="4 7" id="KW-0833">Ubl conjugation pathway</keyword>
<gene>
    <name evidence="10" type="ORF">MICPUN_87287</name>
</gene>
<dbReference type="EC" id="3.4.19.12" evidence="7"/>
<dbReference type="PROSITE" id="PS00972">
    <property type="entry name" value="USP_1"/>
    <property type="match status" value="1"/>
</dbReference>
<proteinExistence type="inferred from homology"/>
<evidence type="ECO:0000256" key="1">
    <source>
        <dbReference type="ARBA" id="ARBA00000707"/>
    </source>
</evidence>
<dbReference type="RefSeq" id="XP_002509376.1">
    <property type="nucleotide sequence ID" value="XM_002509330.1"/>
</dbReference>
<dbReference type="PANTHER" id="PTHR24006">
    <property type="entry name" value="UBIQUITIN CARBOXYL-TERMINAL HYDROLASE"/>
    <property type="match status" value="1"/>
</dbReference>
<evidence type="ECO:0000256" key="5">
    <source>
        <dbReference type="ARBA" id="ARBA00022801"/>
    </source>
</evidence>
<evidence type="ECO:0000256" key="8">
    <source>
        <dbReference type="SAM" id="MobiDB-lite"/>
    </source>
</evidence>
<dbReference type="GO" id="GO:0005634">
    <property type="term" value="C:nucleus"/>
    <property type="evidence" value="ECO:0007669"/>
    <property type="project" value="TreeGrafter"/>
</dbReference>
<dbReference type="GO" id="GO:0005829">
    <property type="term" value="C:cytosol"/>
    <property type="evidence" value="ECO:0007669"/>
    <property type="project" value="TreeGrafter"/>
</dbReference>
<dbReference type="OMA" id="QQANKAW"/>
<evidence type="ECO:0000259" key="9">
    <source>
        <dbReference type="PROSITE" id="PS50235"/>
    </source>
</evidence>
<dbReference type="OrthoDB" id="420187at2759"/>
<dbReference type="STRING" id="296587.C1FJP0"/>
<dbReference type="InterPro" id="IPR028889">
    <property type="entry name" value="USP"/>
</dbReference>
<dbReference type="Gene3D" id="3.90.70.10">
    <property type="entry name" value="Cysteine proteinases"/>
    <property type="match status" value="1"/>
</dbReference>
<comment type="similarity">
    <text evidence="2 7">Belongs to the peptidase C19 family.</text>
</comment>
<dbReference type="GeneID" id="8248261"/>
<comment type="function">
    <text evidence="7">Recognizes and hydrolyzes the peptide bond at the C-terminal Gly of ubiquitin. Involved in the processing of poly-ubiquitin precursors as well as that of ubiquitinated proteins.</text>
</comment>
<dbReference type="eggNOG" id="KOG1865">
    <property type="taxonomic scope" value="Eukaryota"/>
</dbReference>
<dbReference type="InterPro" id="IPR001394">
    <property type="entry name" value="Peptidase_C19_UCH"/>
</dbReference>
<dbReference type="PANTHER" id="PTHR24006:SF758">
    <property type="entry name" value="UBIQUITIN CARBOXYL-TERMINAL HYDROLASE 36"/>
    <property type="match status" value="1"/>
</dbReference>